<gene>
    <name evidence="2" type="ORF">FBZ87_102517</name>
</gene>
<name>A0A560K9T5_9PROT</name>
<feature type="chain" id="PRO_5021810601" description="DUF2147 domain-containing protein" evidence="1">
    <location>
        <begin position="34"/>
        <end position="153"/>
    </location>
</feature>
<evidence type="ECO:0008006" key="4">
    <source>
        <dbReference type="Google" id="ProtNLM"/>
    </source>
</evidence>
<dbReference type="EMBL" id="VITV01000002">
    <property type="protein sequence ID" value="TWB80093.1"/>
    <property type="molecule type" value="Genomic_DNA"/>
</dbReference>
<sequence length="153" mass="16473">MVAQFKKASTMRRHPLPLFLPALLLLGANSAHADDQILGRWMDNSPQRAPIGALEVTRDKITLGKVTYDVTPAGAFGKGTLYAVKGLNQKADPYGCGPTGKLTYLIMEPLPPDPSVNQEALLVIFYSGPNAPKPETIKTDFGVCGQHPFGRGK</sequence>
<dbReference type="AlphaFoldDB" id="A0A560K9T5"/>
<feature type="signal peptide" evidence="1">
    <location>
        <begin position="1"/>
        <end position="33"/>
    </location>
</feature>
<keyword evidence="1" id="KW-0732">Signal</keyword>
<dbReference type="RefSeq" id="WP_145609520.1">
    <property type="nucleotide sequence ID" value="NZ_VITV01000002.1"/>
</dbReference>
<comment type="caution">
    <text evidence="2">The sequence shown here is derived from an EMBL/GenBank/DDBJ whole genome shotgun (WGS) entry which is preliminary data.</text>
</comment>
<proteinExistence type="predicted"/>
<evidence type="ECO:0000256" key="1">
    <source>
        <dbReference type="SAM" id="SignalP"/>
    </source>
</evidence>
<protein>
    <recommendedName>
        <fullName evidence="4">DUF2147 domain-containing protein</fullName>
    </recommendedName>
</protein>
<reference evidence="2 3" key="1">
    <citation type="submission" date="2019-06" db="EMBL/GenBank/DDBJ databases">
        <title>Genomic Encyclopedia of Type Strains, Phase IV (KMG-V): Genome sequencing to study the core and pangenomes of soil and plant-associated prokaryotes.</title>
        <authorList>
            <person name="Whitman W."/>
        </authorList>
    </citation>
    <scope>NUCLEOTIDE SEQUENCE [LARGE SCALE GENOMIC DNA]</scope>
    <source>
        <strain evidence="2 3">BR 12005</strain>
    </source>
</reference>
<dbReference type="Proteomes" id="UP000320516">
    <property type="component" value="Unassembled WGS sequence"/>
</dbReference>
<accession>A0A560K9T5</accession>
<evidence type="ECO:0000313" key="2">
    <source>
        <dbReference type="EMBL" id="TWB80093.1"/>
    </source>
</evidence>
<evidence type="ECO:0000313" key="3">
    <source>
        <dbReference type="Proteomes" id="UP000320516"/>
    </source>
</evidence>
<organism evidence="2 3">
    <name type="scientific">Nitrospirillum amazonense</name>
    <dbReference type="NCBI Taxonomy" id="28077"/>
    <lineage>
        <taxon>Bacteria</taxon>
        <taxon>Pseudomonadati</taxon>
        <taxon>Pseudomonadota</taxon>
        <taxon>Alphaproteobacteria</taxon>
        <taxon>Rhodospirillales</taxon>
        <taxon>Azospirillaceae</taxon>
        <taxon>Nitrospirillum</taxon>
    </lineage>
</organism>